<dbReference type="Proteomes" id="UP000000311">
    <property type="component" value="Unassembled WGS sequence"/>
</dbReference>
<proteinExistence type="inferred from homology"/>
<dbReference type="AlphaFoldDB" id="E1ZWL0"/>
<evidence type="ECO:0000256" key="2">
    <source>
        <dbReference type="ARBA" id="ARBA00008332"/>
    </source>
</evidence>
<name>E1ZWL0_CAMFO</name>
<dbReference type="OrthoDB" id="8707547at2759"/>
<dbReference type="STRING" id="104421.E1ZWL0"/>
<gene>
    <name evidence="6" type="ORF">EAG_08901</name>
</gene>
<evidence type="ECO:0000256" key="5">
    <source>
        <dbReference type="SAM" id="MobiDB-lite"/>
    </source>
</evidence>
<evidence type="ECO:0000313" key="7">
    <source>
        <dbReference type="Proteomes" id="UP000000311"/>
    </source>
</evidence>
<accession>E1ZWL0</accession>
<evidence type="ECO:0000256" key="4">
    <source>
        <dbReference type="ARBA" id="ARBA00022553"/>
    </source>
</evidence>
<feature type="compositionally biased region" description="Polar residues" evidence="5">
    <location>
        <begin position="213"/>
        <end position="223"/>
    </location>
</feature>
<evidence type="ECO:0000313" key="6">
    <source>
        <dbReference type="EMBL" id="EFN74447.1"/>
    </source>
</evidence>
<dbReference type="PANTHER" id="PTHR13105">
    <property type="entry name" value="MYELOID LEUKEMIA FACTOR"/>
    <property type="match status" value="1"/>
</dbReference>
<dbReference type="InterPro" id="IPR019376">
    <property type="entry name" value="Myeloid_leukemia_factor"/>
</dbReference>
<dbReference type="EMBL" id="GL434853">
    <property type="protein sequence ID" value="EFN74447.1"/>
    <property type="molecule type" value="Genomic_DNA"/>
</dbReference>
<feature type="region of interest" description="Disordered" evidence="5">
    <location>
        <begin position="244"/>
        <end position="304"/>
    </location>
</feature>
<comment type="similarity">
    <text evidence="2">Belongs to the MLF family.</text>
</comment>
<feature type="compositionally biased region" description="Basic and acidic residues" evidence="5">
    <location>
        <begin position="148"/>
        <end position="157"/>
    </location>
</feature>
<dbReference type="KEGG" id="cfo:105250902"/>
<dbReference type="Pfam" id="PF10248">
    <property type="entry name" value="Mlf1IP"/>
    <property type="match status" value="1"/>
</dbReference>
<dbReference type="OMA" id="NHKRRKG"/>
<evidence type="ECO:0000256" key="3">
    <source>
        <dbReference type="ARBA" id="ARBA00022490"/>
    </source>
</evidence>
<organism evidence="7">
    <name type="scientific">Camponotus floridanus</name>
    <name type="common">Florida carpenter ant</name>
    <dbReference type="NCBI Taxonomy" id="104421"/>
    <lineage>
        <taxon>Eukaryota</taxon>
        <taxon>Metazoa</taxon>
        <taxon>Ecdysozoa</taxon>
        <taxon>Arthropoda</taxon>
        <taxon>Hexapoda</taxon>
        <taxon>Insecta</taxon>
        <taxon>Pterygota</taxon>
        <taxon>Neoptera</taxon>
        <taxon>Endopterygota</taxon>
        <taxon>Hymenoptera</taxon>
        <taxon>Apocrita</taxon>
        <taxon>Aculeata</taxon>
        <taxon>Formicoidea</taxon>
        <taxon>Formicidae</taxon>
        <taxon>Formicinae</taxon>
        <taxon>Camponotus</taxon>
    </lineage>
</organism>
<protein>
    <submittedName>
        <fullName evidence="6">Myeloid leukemia factor</fullName>
    </submittedName>
</protein>
<comment type="subcellular location">
    <subcellularLocation>
        <location evidence="1">Cytoplasm</location>
    </subcellularLocation>
</comment>
<dbReference type="GO" id="GO:0005737">
    <property type="term" value="C:cytoplasm"/>
    <property type="evidence" value="ECO:0007669"/>
    <property type="project" value="UniProtKB-SubCell"/>
</dbReference>
<keyword evidence="4" id="KW-0597">Phosphoprotein</keyword>
<dbReference type="FunCoup" id="E1ZWL0">
    <property type="interactions" value="27"/>
</dbReference>
<feature type="compositionally biased region" description="Basic and acidic residues" evidence="5">
    <location>
        <begin position="173"/>
        <end position="182"/>
    </location>
</feature>
<keyword evidence="3" id="KW-0963">Cytoplasm</keyword>
<evidence type="ECO:0000256" key="1">
    <source>
        <dbReference type="ARBA" id="ARBA00004496"/>
    </source>
</evidence>
<dbReference type="InParanoid" id="E1ZWL0"/>
<sequence length="304" mass="34092">MSLFGSFMGDDDIFNIFGSSMHTMRQMNSMMNSMFRDPFDMMGQNALMPHHGRASHGDMPLSLFNPHFGRFDFNNMTPDGSCHSFMSQSVMTMSNGPDGRPQVYQETMSTRTAPGGIKETKKTVSDSRTGTRKMAIGHHIGERAHILERERNMRGEEEERQEFINLDEDEADSFNREWESHTRRAHTSAIDNGNSARVVSNSRHRPEPRQLALPSTTDPSASRHSNKTRWIPGARRAIRALNPSKVKNASPSTCFKPPESATSSRAEVSLAVASPSTSGSRKREHKPDRQVSNKRHQAVSDSDD</sequence>
<feature type="compositionally biased region" description="Acidic residues" evidence="5">
    <location>
        <begin position="158"/>
        <end position="172"/>
    </location>
</feature>
<feature type="region of interest" description="Disordered" evidence="5">
    <location>
        <begin position="148"/>
        <end position="232"/>
    </location>
</feature>
<feature type="compositionally biased region" description="Polar residues" evidence="5">
    <location>
        <begin position="189"/>
        <end position="201"/>
    </location>
</feature>
<keyword evidence="7" id="KW-1185">Reference proteome</keyword>
<reference evidence="6 7" key="1">
    <citation type="journal article" date="2010" name="Science">
        <title>Genomic comparison of the ants Camponotus floridanus and Harpegnathos saltator.</title>
        <authorList>
            <person name="Bonasio R."/>
            <person name="Zhang G."/>
            <person name="Ye C."/>
            <person name="Mutti N.S."/>
            <person name="Fang X."/>
            <person name="Qin N."/>
            <person name="Donahue G."/>
            <person name="Yang P."/>
            <person name="Li Q."/>
            <person name="Li C."/>
            <person name="Zhang P."/>
            <person name="Huang Z."/>
            <person name="Berger S.L."/>
            <person name="Reinberg D."/>
            <person name="Wang J."/>
            <person name="Liebig J."/>
        </authorList>
    </citation>
    <scope>NUCLEOTIDE SEQUENCE [LARGE SCALE GENOMIC DNA]</scope>
    <source>
        <strain evidence="7">C129</strain>
    </source>
</reference>